<dbReference type="InterPro" id="IPR000719">
    <property type="entry name" value="Prot_kinase_dom"/>
</dbReference>
<protein>
    <recommendedName>
        <fullName evidence="1">Protein kinase domain-containing protein</fullName>
    </recommendedName>
</protein>
<dbReference type="Gene3D" id="3.30.200.20">
    <property type="entry name" value="Phosphorylase Kinase, domain 1"/>
    <property type="match status" value="1"/>
</dbReference>
<dbReference type="Proteomes" id="UP001229421">
    <property type="component" value="Unassembled WGS sequence"/>
</dbReference>
<dbReference type="PANTHER" id="PTHR27003">
    <property type="entry name" value="OS07G0166700 PROTEIN"/>
    <property type="match status" value="1"/>
</dbReference>
<dbReference type="InterPro" id="IPR045272">
    <property type="entry name" value="ANXUR1/2-like"/>
</dbReference>
<name>A0AAD8JNY1_TARER</name>
<keyword evidence="3" id="KW-1185">Reference proteome</keyword>
<evidence type="ECO:0000313" key="2">
    <source>
        <dbReference type="EMBL" id="KAK1407091.1"/>
    </source>
</evidence>
<dbReference type="Pfam" id="PF07714">
    <property type="entry name" value="PK_Tyr_Ser-Thr"/>
    <property type="match status" value="2"/>
</dbReference>
<dbReference type="InterPro" id="IPR008271">
    <property type="entry name" value="Ser/Thr_kinase_AS"/>
</dbReference>
<dbReference type="InterPro" id="IPR001245">
    <property type="entry name" value="Ser-Thr/Tyr_kinase_cat_dom"/>
</dbReference>
<evidence type="ECO:0000313" key="3">
    <source>
        <dbReference type="Proteomes" id="UP001229421"/>
    </source>
</evidence>
<proteinExistence type="predicted"/>
<dbReference type="Gene3D" id="1.10.510.10">
    <property type="entry name" value="Transferase(Phosphotransferase) domain 1"/>
    <property type="match status" value="2"/>
</dbReference>
<dbReference type="SUPFAM" id="SSF56112">
    <property type="entry name" value="Protein kinase-like (PK-like)"/>
    <property type="match status" value="2"/>
</dbReference>
<evidence type="ECO:0000259" key="1">
    <source>
        <dbReference type="PROSITE" id="PS50011"/>
    </source>
</evidence>
<dbReference type="PANTHER" id="PTHR27003:SF471">
    <property type="entry name" value="VASCULAR ENDOTHELIAL GROWTH FACTOR RECEPTOR 2 (VEGFR2)-RELATED"/>
    <property type="match status" value="1"/>
</dbReference>
<gene>
    <name evidence="2" type="ORF">QVD17_38702</name>
</gene>
<dbReference type="PROSITE" id="PS50011">
    <property type="entry name" value="PROTEIN_KINASE_DOM"/>
    <property type="match status" value="1"/>
</dbReference>
<feature type="domain" description="Protein kinase" evidence="1">
    <location>
        <begin position="399"/>
        <end position="688"/>
    </location>
</feature>
<dbReference type="PROSITE" id="PS00108">
    <property type="entry name" value="PROTEIN_KINASE_ST"/>
    <property type="match status" value="1"/>
</dbReference>
<accession>A0AAD8JNY1</accession>
<reference evidence="2" key="1">
    <citation type="journal article" date="2023" name="bioRxiv">
        <title>Improved chromosome-level genome assembly for marigold (Tagetes erecta).</title>
        <authorList>
            <person name="Jiang F."/>
            <person name="Yuan L."/>
            <person name="Wang S."/>
            <person name="Wang H."/>
            <person name="Xu D."/>
            <person name="Wang A."/>
            <person name="Fan W."/>
        </authorList>
    </citation>
    <scope>NUCLEOTIDE SEQUENCE</scope>
    <source>
        <strain evidence="2">WSJ</strain>
        <tissue evidence="2">Leaf</tissue>
    </source>
</reference>
<dbReference type="GO" id="GO:0009506">
    <property type="term" value="C:plasmodesma"/>
    <property type="evidence" value="ECO:0007669"/>
    <property type="project" value="TreeGrafter"/>
</dbReference>
<dbReference type="InterPro" id="IPR011009">
    <property type="entry name" value="Kinase-like_dom_sf"/>
</dbReference>
<organism evidence="2 3">
    <name type="scientific">Tagetes erecta</name>
    <name type="common">African marigold</name>
    <dbReference type="NCBI Taxonomy" id="13708"/>
    <lineage>
        <taxon>Eukaryota</taxon>
        <taxon>Viridiplantae</taxon>
        <taxon>Streptophyta</taxon>
        <taxon>Embryophyta</taxon>
        <taxon>Tracheophyta</taxon>
        <taxon>Spermatophyta</taxon>
        <taxon>Magnoliopsida</taxon>
        <taxon>eudicotyledons</taxon>
        <taxon>Gunneridae</taxon>
        <taxon>Pentapetalae</taxon>
        <taxon>asterids</taxon>
        <taxon>campanulids</taxon>
        <taxon>Asterales</taxon>
        <taxon>Asteraceae</taxon>
        <taxon>Asteroideae</taxon>
        <taxon>Heliantheae alliance</taxon>
        <taxon>Tageteae</taxon>
        <taxon>Tagetes</taxon>
    </lineage>
</organism>
<dbReference type="EMBL" id="JAUHHV010000011">
    <property type="protein sequence ID" value="KAK1407091.1"/>
    <property type="molecule type" value="Genomic_DNA"/>
</dbReference>
<dbReference type="GO" id="GO:0004714">
    <property type="term" value="F:transmembrane receptor protein tyrosine kinase activity"/>
    <property type="evidence" value="ECO:0007669"/>
    <property type="project" value="InterPro"/>
</dbReference>
<dbReference type="AlphaFoldDB" id="A0AAD8JNY1"/>
<dbReference type="GO" id="GO:0005524">
    <property type="term" value="F:ATP binding"/>
    <property type="evidence" value="ECO:0007669"/>
    <property type="project" value="InterPro"/>
</dbReference>
<comment type="caution">
    <text evidence="2">The sequence shown here is derived from an EMBL/GenBank/DDBJ whole genome shotgun (WGS) entry which is preliminary data.</text>
</comment>
<sequence>MEVVYGRKVTVEDVNEYQTIKRFEELENRIDPNVRKQMLLEPLFMLLETTYECLKEEPKRRPCMYEIGERLKKAFNIQWKHENIILTGRLDYPAYMMEIVNGFASAVDLKKMTDPMIKEEAQYSLDTFTEIIYRCLTGTPSERPTFEVVIMSLEKALDFQTQLHVKNFESLEIPLSHIKLATDNFSDAYRLKPHEYDMVYEAELHHIYRGSVLTREGKNKDELPKKKVIIIRIFDFKKITKDFFAEIEMLSRCTNMYLDPEYARTGRLKKASDIYSFGVVLFEIFSGKLAYDSCYIKENEKGLAAIARKHFKKGTLKEILDPRVMDKAYELGFTGKVEPNYDSLDVFSRIAYLCVAKLQDERPTIEVVTEELEKALYFQENRIKTLKVSLDHIRLVEELLVDNYNMRGEHGMLYKGEVPHKNSHKKVVVKRFSPHKLSSEREFLKEFEVLFKYKHENIIGLLGYCEEMGEKIIVYEHASKGTLDKYVNDTNFSWTKRLKVCIDIANGLKFLHDGGDLGHDVVIHRDIKSSNILLNKDWKAKICGFDHSLIYPPNERFEYVKDNVGSSPGYCDPSFLKTQFLTKESDIYSFGVILFEILCGRLARPDFKDHSQLLDVLYKRQEAPFLDVLVKRHIQEAPLEEIVFKGIKEQIGLNSLDTFGRIAFQCLLDERKERPTSGDVVVQLQKALKFQESYETHEARSHRNVKRKLCKSSEIYSTMAKKDILSILSKNILLQNDKLEIIRVLRQTSLDLEEEDDGIGYGDCDANDYQEDTLKKENTRNVLEN</sequence>
<dbReference type="GO" id="GO:0005886">
    <property type="term" value="C:plasma membrane"/>
    <property type="evidence" value="ECO:0007669"/>
    <property type="project" value="TreeGrafter"/>
</dbReference>
<dbReference type="SMART" id="SM00220">
    <property type="entry name" value="S_TKc"/>
    <property type="match status" value="1"/>
</dbReference>